<feature type="domain" description="ATP-dependent DNA ligase family profile" evidence="6">
    <location>
        <begin position="304"/>
        <end position="421"/>
    </location>
</feature>
<dbReference type="Pfam" id="PF01068">
    <property type="entry name" value="DNA_ligase_A_M"/>
    <property type="match status" value="2"/>
</dbReference>
<dbReference type="InterPro" id="IPR012340">
    <property type="entry name" value="NA-bd_OB-fold"/>
</dbReference>
<evidence type="ECO:0000256" key="1">
    <source>
        <dbReference type="ARBA" id="ARBA00007572"/>
    </source>
</evidence>
<dbReference type="PANTHER" id="PTHR45674">
    <property type="entry name" value="DNA LIGASE 1/3 FAMILY MEMBER"/>
    <property type="match status" value="1"/>
</dbReference>
<evidence type="ECO:0000256" key="2">
    <source>
        <dbReference type="ARBA" id="ARBA00013308"/>
    </source>
</evidence>
<dbReference type="InterPro" id="IPR012310">
    <property type="entry name" value="DNA_ligase_ATP-dep_cent"/>
</dbReference>
<evidence type="ECO:0000259" key="6">
    <source>
        <dbReference type="PROSITE" id="PS50160"/>
    </source>
</evidence>
<dbReference type="GeneID" id="1724995"/>
<dbReference type="InterPro" id="IPR050191">
    <property type="entry name" value="ATP-dep_DNA_ligase"/>
</dbReference>
<dbReference type="Gene3D" id="2.40.50.140">
    <property type="entry name" value="Nucleic acid-binding proteins"/>
    <property type="match status" value="1"/>
</dbReference>
<organismHost>
    <name type="scientific">Tortricidae</name>
    <dbReference type="NCBI Taxonomy" id="7139"/>
</organismHost>
<dbReference type="KEGG" id="vg:1724995"/>
<evidence type="ECO:0000313" key="8">
    <source>
        <dbReference type="Proteomes" id="UP000203359"/>
    </source>
</evidence>
<dbReference type="Gene3D" id="3.30.470.30">
    <property type="entry name" value="DNA ligase/mRNA capping enzyme"/>
    <property type="match status" value="2"/>
</dbReference>
<sequence>MIVRFTSCYKNIVTLTMLFSEFADVYNDLIKLTTVNEISTYINKTVSHMRNELYLWLYVMSTFEKKFKINDKHLLTVFCKLKEPHIDRKNLQDSFKVHGVAQSCSIVVDLGTSSCKLTMNDVYNFLNSLLKIPSKSFYLMKQFRYIVEKCDKKTLFCLINLIRNTNKNKKLQTKKRNLYLFKQVFGRKGSEEMNILMGELKQNTLNTIKNNVSVENIKPGKPIEPMLAQPCKSFDSITFKEMCVEIKYDGDRMQVHKFDGKITCYKRNLNEYQKCENLKVIIANTISHVENVILDCEVINNSEIIVFDLLYLNDRCLINEPLCNRKQLLSDVMRYQNSIFKCIEYILSEDKHLVESWVKEVLCLENDNDTSILEGVVIKHWNGVYEPKRKKWLKLKKNYFKNVCSADLVVVGGWLNNKKGGEKITIYLVTAPFFDYEHKKWMFLPVSKVKFSKLNYEHLMEPYSSETCDWLVNDEHLKMLNKVPDVVAKNPLCMPVWEMEGDFIHSDNAWIWNNVSHNYVSIRLPRFIKVRDDKTYKEATTIFDLQLLSSITNNSFNYPNLYEFFVKDNIKNYSPV</sequence>
<dbReference type="PROSITE" id="PS50160">
    <property type="entry name" value="DNA_LIGASE_A3"/>
    <property type="match status" value="1"/>
</dbReference>
<dbReference type="GO" id="GO:0006281">
    <property type="term" value="P:DNA repair"/>
    <property type="evidence" value="ECO:0007669"/>
    <property type="project" value="InterPro"/>
</dbReference>
<dbReference type="EMBL" id="AY229987">
    <property type="protein sequence ID" value="AAQ21705.1"/>
    <property type="molecule type" value="Genomic_DNA"/>
</dbReference>
<dbReference type="PANTHER" id="PTHR45674:SF9">
    <property type="entry name" value="DNA LIGASE 3"/>
    <property type="match status" value="1"/>
</dbReference>
<dbReference type="GO" id="GO:0006310">
    <property type="term" value="P:DNA recombination"/>
    <property type="evidence" value="ECO:0007669"/>
    <property type="project" value="InterPro"/>
</dbReference>
<dbReference type="OrthoDB" id="3365at10239"/>
<dbReference type="GO" id="GO:0003910">
    <property type="term" value="F:DNA ligase (ATP) activity"/>
    <property type="evidence" value="ECO:0007669"/>
    <property type="project" value="InterPro"/>
</dbReference>
<accession>Q7T5I3</accession>
<keyword evidence="5" id="KW-0131">Cell cycle</keyword>
<dbReference type="SUPFAM" id="SSF56091">
    <property type="entry name" value="DNA ligase/mRNA capping enzyme, catalytic domain"/>
    <property type="match status" value="1"/>
</dbReference>
<dbReference type="GO" id="GO:0005524">
    <property type="term" value="F:ATP binding"/>
    <property type="evidence" value="ECO:0007669"/>
    <property type="project" value="InterPro"/>
</dbReference>
<dbReference type="Proteomes" id="UP000203359">
    <property type="component" value="Segment"/>
</dbReference>
<dbReference type="PROSITE" id="PS00697">
    <property type="entry name" value="DNA_LIGASE_A1"/>
    <property type="match status" value="1"/>
</dbReference>
<evidence type="ECO:0000256" key="4">
    <source>
        <dbReference type="ARBA" id="ARBA00022618"/>
    </source>
</evidence>
<protein>
    <recommendedName>
        <fullName evidence="2">DNA ligase</fullName>
    </recommendedName>
</protein>
<organism evidence="7 8">
    <name type="scientific">Cryptophlebia leucotreta granulosis virus</name>
    <name type="common">ClGV</name>
    <name type="synonym">Cryptophlebia leucotreta granulovirus</name>
    <dbReference type="NCBI Taxonomy" id="35254"/>
    <lineage>
        <taxon>Viruses</taxon>
        <taxon>Viruses incertae sedis</taxon>
        <taxon>Naldaviricetes</taxon>
        <taxon>Lefavirales</taxon>
        <taxon>Baculoviridae</taxon>
        <taxon>Betabaculovirus</taxon>
        <taxon>Betabaculovirus cryleucotretae</taxon>
    </lineage>
</organism>
<evidence type="ECO:0000256" key="5">
    <source>
        <dbReference type="ARBA" id="ARBA00023306"/>
    </source>
</evidence>
<dbReference type="GO" id="GO:0006273">
    <property type="term" value="P:lagging strand elongation"/>
    <property type="evidence" value="ECO:0007669"/>
    <property type="project" value="TreeGrafter"/>
</dbReference>
<reference evidence="7 8" key="3">
    <citation type="journal article" date="2002" name="J. Gen. Virol.">
        <title>The expansion of a hypervariable, non-hr ori-like region in the genome of Cryptophlebia leucotreta granulovirus provides in vivo evidence for the utilization of baculovirus non-hr oris during replication.</title>
        <authorList>
            <person name="Jehle J.A."/>
        </authorList>
    </citation>
    <scope>NUCLEOTIDE SEQUENCE [LARGE SCALE GENOMIC DNA]</scope>
    <source>
        <strain evidence="7">CV3</strain>
    </source>
</reference>
<keyword evidence="4" id="KW-0132">Cell division</keyword>
<evidence type="ECO:0000313" key="7">
    <source>
        <dbReference type="EMBL" id="AAQ21705.1"/>
    </source>
</evidence>
<name>Q7T5I3_GVCL</name>
<dbReference type="PROSITE" id="PS00333">
    <property type="entry name" value="DNA_LIGASE_A2"/>
    <property type="match status" value="1"/>
</dbReference>
<reference evidence="7 8" key="4">
    <citation type="journal article" date="2003" name="Virology">
        <title>The genome of the Cryptophlebia leucotreta granulovirus.</title>
        <authorList>
            <person name="Lange M."/>
            <person name="Jehle J.A."/>
        </authorList>
    </citation>
    <scope>NUCLEOTIDE SEQUENCE [LARGE SCALE GENOMIC DNA]</scope>
    <source>
        <strain evidence="7">CV3</strain>
    </source>
</reference>
<reference evidence="7 8" key="1">
    <citation type="journal article" date="1994" name="J. Gen. Virol.">
        <title>Genome organization of the DNA-binding protein gene region of Cryptophlebia leucotreta granulosis virus is closely related to that of nuclear polyhedrosis viruses.</title>
        <authorList>
            <person name="Jehle J.A."/>
            <person name="Backhaus H."/>
        </authorList>
    </citation>
    <scope>NUCLEOTIDE SEQUENCE [LARGE SCALE GENOMIC DNA]</scope>
    <source>
        <strain evidence="7">CV3</strain>
    </source>
</reference>
<evidence type="ECO:0000256" key="3">
    <source>
        <dbReference type="ARBA" id="ARBA00022598"/>
    </source>
</evidence>
<keyword evidence="8" id="KW-1185">Reference proteome</keyword>
<comment type="similarity">
    <text evidence="1">Belongs to the ATP-dependent DNA ligase family.</text>
</comment>
<dbReference type="RefSeq" id="NP_891957.1">
    <property type="nucleotide sequence ID" value="NC_005068.1"/>
</dbReference>
<dbReference type="InterPro" id="IPR016059">
    <property type="entry name" value="DNA_ligase_ATP-dep_CS"/>
</dbReference>
<dbReference type="SUPFAM" id="SSF50249">
    <property type="entry name" value="Nucleic acid-binding proteins"/>
    <property type="match status" value="1"/>
</dbReference>
<keyword evidence="3 7" id="KW-0436">Ligase</keyword>
<proteinExistence type="inferred from homology"/>
<reference evidence="7 8" key="2">
    <citation type="journal article" date="1994" name="J. Gen. Virol.">
        <title>The granulin gene region of Cryptophlebia leucotreta granulosis virus: sequence analysis and phylogenetic considerations.</title>
        <authorList>
            <person name="Jehle J.A."/>
            <person name="Backhaus H."/>
        </authorList>
    </citation>
    <scope>NUCLEOTIDE SEQUENCE [LARGE SCALE GENOMIC DNA]</scope>
    <source>
        <strain evidence="7">CV3</strain>
    </source>
</reference>